<proteinExistence type="predicted"/>
<feature type="domain" description="4Fe-4S ferredoxin-type" evidence="9">
    <location>
        <begin position="186"/>
        <end position="217"/>
    </location>
</feature>
<keyword evidence="11" id="KW-1185">Reference proteome</keyword>
<feature type="domain" description="4Fe-4S ferredoxin-type" evidence="9">
    <location>
        <begin position="60"/>
        <end position="90"/>
    </location>
</feature>
<keyword evidence="2" id="KW-0004">4Fe-4S</keyword>
<keyword evidence="7" id="KW-0411">Iron-sulfur</keyword>
<dbReference type="PANTHER" id="PTHR42859:SF10">
    <property type="entry name" value="DIMETHYLSULFOXIDE REDUCTASE CHAIN B"/>
    <property type="match status" value="1"/>
</dbReference>
<dbReference type="InterPro" id="IPR050294">
    <property type="entry name" value="RnfB_subfamily"/>
</dbReference>
<evidence type="ECO:0000256" key="6">
    <source>
        <dbReference type="ARBA" id="ARBA00023004"/>
    </source>
</evidence>
<dbReference type="CDD" id="cd16373">
    <property type="entry name" value="DMSOR_beta_like"/>
    <property type="match status" value="1"/>
</dbReference>
<keyword evidence="4" id="KW-0677">Repeat</keyword>
<evidence type="ECO:0000256" key="1">
    <source>
        <dbReference type="ARBA" id="ARBA00022448"/>
    </source>
</evidence>
<dbReference type="RefSeq" id="WP_014235624.1">
    <property type="nucleotide sequence ID" value="NZ_SHKM01000002.1"/>
</dbReference>
<dbReference type="InterPro" id="IPR017896">
    <property type="entry name" value="4Fe4S_Fe-S-bd"/>
</dbReference>
<organism evidence="10 11">
    <name type="scientific">Azospira oryzae</name>
    <dbReference type="NCBI Taxonomy" id="146939"/>
    <lineage>
        <taxon>Bacteria</taxon>
        <taxon>Pseudomonadati</taxon>
        <taxon>Pseudomonadota</taxon>
        <taxon>Betaproteobacteria</taxon>
        <taxon>Rhodocyclales</taxon>
        <taxon>Rhodocyclaceae</taxon>
        <taxon>Azospira</taxon>
    </lineage>
</organism>
<sequence>MSDLSNSPPAKSDKAAAARRQFFADAGRMACGVGLLGLGLGFHAKQARALPPAALRPPGAGAEEDFLGACIRCGLCVRDCPYGTLSLARPEQPVSTGTPYFVARQVPCEMCEDIPCVKACPTGALDHGLTDINQARMGLAVLLDQETCLNFLGLRCDVCYRVCPVIDKAITLELRPNTRTGRHSMFIPTVHSEHCTGCGKCERSCVLETAAIKVLPVPLAKGELGQHYRVGWEEEKKAGHSLVDDKGLGDLPDRMPEGARLEGHFDPASQGGPSLAPGKPATPGSGVDSLAPSIPGADAHGPGVPAIPQNIPGGGLPNRLSDEAAR</sequence>
<dbReference type="PANTHER" id="PTHR42859">
    <property type="entry name" value="OXIDOREDUCTASE"/>
    <property type="match status" value="1"/>
</dbReference>
<evidence type="ECO:0000256" key="8">
    <source>
        <dbReference type="SAM" id="MobiDB-lite"/>
    </source>
</evidence>
<evidence type="ECO:0000259" key="9">
    <source>
        <dbReference type="PROSITE" id="PS51379"/>
    </source>
</evidence>
<accession>A0ABY0IPC3</accession>
<evidence type="ECO:0000256" key="5">
    <source>
        <dbReference type="ARBA" id="ARBA00022982"/>
    </source>
</evidence>
<keyword evidence="1" id="KW-0813">Transport</keyword>
<gene>
    <name evidence="10" type="ORF">EV678_2620</name>
</gene>
<dbReference type="PROSITE" id="PS51318">
    <property type="entry name" value="TAT"/>
    <property type="match status" value="1"/>
</dbReference>
<evidence type="ECO:0000256" key="3">
    <source>
        <dbReference type="ARBA" id="ARBA00022723"/>
    </source>
</evidence>
<dbReference type="EMBL" id="SHKM01000002">
    <property type="protein sequence ID" value="RZT76737.1"/>
    <property type="molecule type" value="Genomic_DNA"/>
</dbReference>
<comment type="caution">
    <text evidence="10">The sequence shown here is derived from an EMBL/GenBank/DDBJ whole genome shotgun (WGS) entry which is preliminary data.</text>
</comment>
<dbReference type="Pfam" id="PF12838">
    <property type="entry name" value="Fer4_7"/>
    <property type="match status" value="2"/>
</dbReference>
<dbReference type="PROSITE" id="PS51379">
    <property type="entry name" value="4FE4S_FER_2"/>
    <property type="match status" value="2"/>
</dbReference>
<dbReference type="Gene3D" id="3.30.70.20">
    <property type="match status" value="2"/>
</dbReference>
<reference evidence="10 11" key="1">
    <citation type="submission" date="2019-02" db="EMBL/GenBank/DDBJ databases">
        <title>Genomic Encyclopedia of Type Strains, Phase IV (KMG-IV): sequencing the most valuable type-strain genomes for metagenomic binning, comparative biology and taxonomic classification.</title>
        <authorList>
            <person name="Goeker M."/>
        </authorList>
    </citation>
    <scope>NUCLEOTIDE SEQUENCE [LARGE SCALE GENOMIC DNA]</scope>
    <source>
        <strain evidence="10 11">DSM 21223</strain>
    </source>
</reference>
<evidence type="ECO:0000256" key="2">
    <source>
        <dbReference type="ARBA" id="ARBA00022485"/>
    </source>
</evidence>
<dbReference type="InterPro" id="IPR017900">
    <property type="entry name" value="4Fe4S_Fe_S_CS"/>
</dbReference>
<dbReference type="PROSITE" id="PS00198">
    <property type="entry name" value="4FE4S_FER_1"/>
    <property type="match status" value="1"/>
</dbReference>
<name>A0ABY0IPC3_9RHOO</name>
<evidence type="ECO:0000313" key="10">
    <source>
        <dbReference type="EMBL" id="RZT76737.1"/>
    </source>
</evidence>
<dbReference type="NCBIfam" id="NF007012">
    <property type="entry name" value="PRK09476.1"/>
    <property type="match status" value="1"/>
</dbReference>
<evidence type="ECO:0000313" key="11">
    <source>
        <dbReference type="Proteomes" id="UP000292136"/>
    </source>
</evidence>
<keyword evidence="5" id="KW-0249">Electron transport</keyword>
<evidence type="ECO:0000256" key="4">
    <source>
        <dbReference type="ARBA" id="ARBA00022737"/>
    </source>
</evidence>
<dbReference type="InterPro" id="IPR004494">
    <property type="entry name" value="MauM_NapG"/>
</dbReference>
<feature type="region of interest" description="Disordered" evidence="8">
    <location>
        <begin position="241"/>
        <end position="326"/>
    </location>
</feature>
<protein>
    <submittedName>
        <fullName evidence="10">Ferredoxin-type protein NapG</fullName>
    </submittedName>
</protein>
<keyword evidence="3" id="KW-0479">Metal-binding</keyword>
<evidence type="ECO:0000256" key="7">
    <source>
        <dbReference type="ARBA" id="ARBA00023014"/>
    </source>
</evidence>
<dbReference type="NCBIfam" id="TIGR00397">
    <property type="entry name" value="mauM_napG"/>
    <property type="match status" value="1"/>
</dbReference>
<dbReference type="SUPFAM" id="SSF54862">
    <property type="entry name" value="4Fe-4S ferredoxins"/>
    <property type="match status" value="1"/>
</dbReference>
<dbReference type="InterPro" id="IPR006311">
    <property type="entry name" value="TAT_signal"/>
</dbReference>
<keyword evidence="6" id="KW-0408">Iron</keyword>
<feature type="compositionally biased region" description="Basic and acidic residues" evidence="8">
    <location>
        <begin position="241"/>
        <end position="265"/>
    </location>
</feature>
<dbReference type="Proteomes" id="UP000292136">
    <property type="component" value="Unassembled WGS sequence"/>
</dbReference>